<name>A0A364K1R0_9BACL</name>
<accession>A0A364K1R0</accession>
<dbReference type="Gene3D" id="3.20.80.10">
    <property type="entry name" value="Regulatory factor, effector binding domain"/>
    <property type="match status" value="1"/>
</dbReference>
<feature type="domain" description="Integron-associated effector binding protein" evidence="1">
    <location>
        <begin position="5"/>
        <end position="154"/>
    </location>
</feature>
<keyword evidence="3" id="KW-1185">Reference proteome</keyword>
<evidence type="ECO:0000313" key="3">
    <source>
        <dbReference type="Proteomes" id="UP000251213"/>
    </source>
</evidence>
<dbReference type="OrthoDB" id="2242165at2"/>
<dbReference type="Pfam" id="PF14526">
    <property type="entry name" value="Cass2"/>
    <property type="match status" value="1"/>
</dbReference>
<dbReference type="RefSeq" id="WP_113660012.1">
    <property type="nucleotide sequence ID" value="NZ_KZ845673.1"/>
</dbReference>
<evidence type="ECO:0000313" key="2">
    <source>
        <dbReference type="EMBL" id="RAL21970.1"/>
    </source>
</evidence>
<gene>
    <name evidence="2" type="ORF">DL897_15410</name>
</gene>
<protein>
    <submittedName>
        <fullName evidence="2">Transcriptional regulator</fullName>
    </submittedName>
</protein>
<dbReference type="EMBL" id="QJKK01000011">
    <property type="protein sequence ID" value="RAL21970.1"/>
    <property type="molecule type" value="Genomic_DNA"/>
</dbReference>
<comment type="caution">
    <text evidence="2">The sequence shown here is derived from an EMBL/GenBank/DDBJ whole genome shotgun (WGS) entry which is preliminary data.</text>
</comment>
<dbReference type="Proteomes" id="UP000251213">
    <property type="component" value="Unassembled WGS sequence"/>
</dbReference>
<dbReference type="AlphaFoldDB" id="A0A364K1R0"/>
<proteinExistence type="predicted"/>
<reference evidence="2 3" key="1">
    <citation type="submission" date="2018-06" db="EMBL/GenBank/DDBJ databases">
        <title>Thermoflavimicrobium daqus sp. nov., a thermophilic microbe isolated from Moutai-flavour Daqu.</title>
        <authorList>
            <person name="Wang X."/>
            <person name="Zhou H."/>
        </authorList>
    </citation>
    <scope>NUCLEOTIDE SEQUENCE [LARGE SCALE GENOMIC DNA]</scope>
    <source>
        <strain evidence="2 3">FBKL4.011</strain>
    </source>
</reference>
<dbReference type="InterPro" id="IPR029441">
    <property type="entry name" value="Cass2"/>
</dbReference>
<dbReference type="InterPro" id="IPR011256">
    <property type="entry name" value="Reg_factor_effector_dom_sf"/>
</dbReference>
<organism evidence="2 3">
    <name type="scientific">Thermoflavimicrobium daqui</name>
    <dbReference type="NCBI Taxonomy" id="2137476"/>
    <lineage>
        <taxon>Bacteria</taxon>
        <taxon>Bacillati</taxon>
        <taxon>Bacillota</taxon>
        <taxon>Bacilli</taxon>
        <taxon>Bacillales</taxon>
        <taxon>Thermoactinomycetaceae</taxon>
        <taxon>Thermoflavimicrobium</taxon>
    </lineage>
</organism>
<evidence type="ECO:0000259" key="1">
    <source>
        <dbReference type="Pfam" id="PF14526"/>
    </source>
</evidence>
<reference evidence="2 3" key="2">
    <citation type="submission" date="2018-06" db="EMBL/GenBank/DDBJ databases">
        <authorList>
            <person name="Zhirakovskaya E."/>
        </authorList>
    </citation>
    <scope>NUCLEOTIDE SEQUENCE [LARGE SCALE GENOMIC DNA]</scope>
    <source>
        <strain evidence="2 3">FBKL4.011</strain>
    </source>
</reference>
<sequence length="157" mass="17288">MADYTLEEKDSFTVVGIGTELTDYAGMDKKKADFWQAISRNGTLDTLKAIATNDYIFAVNEAVNNKMMHYAGVMTDASVSAPEEARIIQFPKGKYLVVKGEEKTVSELNSKLEGIAFGQVLPEAKNFAYVGGPNAMVEMGQRDGFIFGEMWVPVVKK</sequence>